<dbReference type="PANTHER" id="PTHR23039:SF5">
    <property type="entry name" value="ACTIN REMODELING REGULATOR NHS"/>
    <property type="match status" value="1"/>
</dbReference>
<accession>A0A6P8R3C6</accession>
<evidence type="ECO:0000256" key="1">
    <source>
        <dbReference type="SAM" id="MobiDB-lite"/>
    </source>
</evidence>
<feature type="compositionally biased region" description="Polar residues" evidence="1">
    <location>
        <begin position="547"/>
        <end position="557"/>
    </location>
</feature>
<feature type="compositionally biased region" description="Low complexity" evidence="1">
    <location>
        <begin position="519"/>
        <end position="538"/>
    </location>
</feature>
<feature type="region of interest" description="Disordered" evidence="1">
    <location>
        <begin position="1187"/>
        <end position="1319"/>
    </location>
</feature>
<dbReference type="InterPro" id="IPR024845">
    <property type="entry name" value="NHS-like"/>
</dbReference>
<evidence type="ECO:0000313" key="3">
    <source>
        <dbReference type="RefSeq" id="XP_033804577.1"/>
    </source>
</evidence>
<feature type="compositionally biased region" description="Low complexity" evidence="1">
    <location>
        <begin position="1425"/>
        <end position="1437"/>
    </location>
</feature>
<proteinExistence type="predicted"/>
<reference evidence="3" key="1">
    <citation type="submission" date="2025-08" db="UniProtKB">
        <authorList>
            <consortium name="RefSeq"/>
        </authorList>
    </citation>
    <scope>IDENTIFICATION</scope>
</reference>
<name>A0A6P8R3C6_GEOSA</name>
<dbReference type="OrthoDB" id="8965057at2759"/>
<feature type="region of interest" description="Disordered" evidence="1">
    <location>
        <begin position="436"/>
        <end position="557"/>
    </location>
</feature>
<dbReference type="GO" id="GO:0002088">
    <property type="term" value="P:lens development in camera-type eye"/>
    <property type="evidence" value="ECO:0007669"/>
    <property type="project" value="TreeGrafter"/>
</dbReference>
<feature type="compositionally biased region" description="Polar residues" evidence="1">
    <location>
        <begin position="1239"/>
        <end position="1254"/>
    </location>
</feature>
<dbReference type="GO" id="GO:0030154">
    <property type="term" value="P:cell differentiation"/>
    <property type="evidence" value="ECO:0007669"/>
    <property type="project" value="TreeGrafter"/>
</dbReference>
<feature type="compositionally biased region" description="Basic and acidic residues" evidence="1">
    <location>
        <begin position="747"/>
        <end position="762"/>
    </location>
</feature>
<evidence type="ECO:0000313" key="2">
    <source>
        <dbReference type="Proteomes" id="UP000515159"/>
    </source>
</evidence>
<gene>
    <name evidence="3" type="primary">NHS</name>
</gene>
<feature type="compositionally biased region" description="Polar residues" evidence="1">
    <location>
        <begin position="896"/>
        <end position="912"/>
    </location>
</feature>
<feature type="region of interest" description="Disordered" evidence="1">
    <location>
        <begin position="725"/>
        <end position="767"/>
    </location>
</feature>
<sequence>MPFAKRILEPRRLPRAEEAPDLGSLGNAALSRLLRQLSEVARHACSLFQEIEADVRSTGRRVRELQGRIGGVQRRLGSLDAKREAVPVSNLDAESKRSDFYQTSWHQQRNIFLPSSRPPCVEELHQHAKQSLRTRCREQRNQADHREERLFIAISVAPPLPALPATHNQKSQQIKDQPPLISNRPRPPSPTECCHMTPWSRKSHPTPEDDTDVMLGQRPRNPVPNIPSTLDKQTNWSKALPLPTPEEKMKQESQVIASCIIPINVTGVGFDREASLRCSLVHSQSVLQRRRKLRRRKTISGIPRRVQQEIDSDESPVTRERNVIVHADPEFSDSAGRRSGTRDSECQTEETLIAAPSRRRIRSQRGQGAIISLSHSASNIADLTERGDPMFTTAATGRIRSRSLPREGARVSDIGHSLGAKTSTYEPELFLPSTEKGEDTVANQGSHDHQPVGLTFSKHLYSPPHTLSERGRSRLSRMADSGSCEISSNSDTFGSPPHSISSTGVLLSSHMDPKDDHQSSSGNWSGSSSTCPSQTSETIPPAASPPLTGSSHCDSELSLNTVPHMNEESSVFATEQYDSEQMEKVRGHGVFTSTVADLFDDPNSNTSDSEWNYLHHRHDASCRQDFSPECSKADSLGCPSFTSMATYDSFLEKSPSEKADTGSHFSVDTEGYYTSMHFDCGLNGNKSYICNYAAVGSEGGQNPDMASSLTDCIWQDFLNNRKQGRQSISFRKPKAKPTPPKRSSSLRKSERRADVPEKKEPKISSVQHALQISREMKLPLEFSNAPSSVENSSQELSWVNQCSGDLRDLQLKDEGAEQTHYADLWLLNDLKSNDPYRSLSNSSTATGNTVIECAKSPESSESQTSQSGSRATTPSLPSVENEFKLTSPDKMAGLASPSSGYSSQSETPTSSFPIAFFSGPLSPGGSKRKPKVPERKSSLQQSSLKPGNVLLSEDLELPVIPPTHLDLSALQNDGIRPFPQRSQLHVLNHTKQNVVGDANNAKPPPILAITPSVLKSVHLRSVIKHEDTKRKENGLEGLLAQESMLTADAFPPSKMKLPVANRPLSRHYSIEDDVLPYVDSLPFEISPDSDFSEDSSVFSGKNTYNQETIIPANKVILETKMVKDQITTRDELLQETVFKGSSDIFMEGPQKDLDAASDLDIELSRTTSGPNEVPRTVQVFQQFPVDPAQLPEPEPIGRDPTQPDSLERVSEPPDQPKSQLDLSDRDEEVPGNIVKSESEPSTVNSLSENCSTQDHYIASGIPTKSASADSRAEETQEMEDSVDEASWKEYSQSDDSLVSPLSEESQAETDDAFVSPNKPRTTEDLFAVIHRSKRKILGRKESGDTAAKARLRALPGSSPGTPVSIQKSPGLIYRNAKKSNTSNEEFKLLLLKKGSRTDSSYRMSATEILKSPVMAKSPGELLGDSSPSSTETSQASALTDALSPLFPCSPRAGIEGFSTKSISMSASSRVGRSRIPPAASSSRYSVRCRLYNTPMQAISEGETENSDGSPHDDRSSQSSA</sequence>
<dbReference type="Gene3D" id="1.20.5.340">
    <property type="match status" value="1"/>
</dbReference>
<feature type="region of interest" description="Disordered" evidence="1">
    <location>
        <begin position="170"/>
        <end position="231"/>
    </location>
</feature>
<dbReference type="CTD" id="4810"/>
<dbReference type="Proteomes" id="UP000515159">
    <property type="component" value="Chromosome 6"/>
</dbReference>
<dbReference type="KEGG" id="gsh:117362393"/>
<dbReference type="GeneID" id="117362393"/>
<dbReference type="RefSeq" id="XP_033804577.1">
    <property type="nucleotide sequence ID" value="XM_033948686.1"/>
</dbReference>
<dbReference type="FunCoup" id="A0A6P8R3C6">
    <property type="interactions" value="554"/>
</dbReference>
<protein>
    <submittedName>
        <fullName evidence="3">Nance-Horan syndrome protein</fullName>
    </submittedName>
</protein>
<feature type="compositionally biased region" description="Low complexity" evidence="1">
    <location>
        <begin position="856"/>
        <end position="869"/>
    </location>
</feature>
<dbReference type="InParanoid" id="A0A6P8R3C6"/>
<dbReference type="PANTHER" id="PTHR23039">
    <property type="entry name" value="NANCE-HORAN SYNDROME PROTEIN"/>
    <property type="match status" value="1"/>
</dbReference>
<keyword evidence="2" id="KW-1185">Reference proteome</keyword>
<feature type="region of interest" description="Disordered" evidence="1">
    <location>
        <begin position="854"/>
        <end position="947"/>
    </location>
</feature>
<dbReference type="Pfam" id="PF15273">
    <property type="entry name" value="NHS"/>
    <property type="match status" value="1"/>
</dbReference>
<feature type="compositionally biased region" description="Basic and acidic residues" evidence="1">
    <location>
        <begin position="1509"/>
        <end position="1520"/>
    </location>
</feature>
<feature type="region of interest" description="Disordered" evidence="1">
    <location>
        <begin position="1493"/>
        <end position="1520"/>
    </location>
</feature>
<feature type="compositionally biased region" description="Polar residues" evidence="1">
    <location>
        <begin position="484"/>
        <end position="506"/>
    </location>
</feature>
<feature type="region of interest" description="Disordered" evidence="1">
    <location>
        <begin position="1415"/>
        <end position="1437"/>
    </location>
</feature>
<organism evidence="2 3">
    <name type="scientific">Geotrypetes seraphini</name>
    <name type="common">Gaboon caecilian</name>
    <name type="synonym">Caecilia seraphini</name>
    <dbReference type="NCBI Taxonomy" id="260995"/>
    <lineage>
        <taxon>Eukaryota</taxon>
        <taxon>Metazoa</taxon>
        <taxon>Chordata</taxon>
        <taxon>Craniata</taxon>
        <taxon>Vertebrata</taxon>
        <taxon>Euteleostomi</taxon>
        <taxon>Amphibia</taxon>
        <taxon>Gymnophiona</taxon>
        <taxon>Geotrypetes</taxon>
    </lineage>
</organism>